<keyword evidence="3" id="KW-1185">Reference proteome</keyword>
<protein>
    <submittedName>
        <fullName evidence="2">Uncharacterized protein</fullName>
    </submittedName>
</protein>
<evidence type="ECO:0000313" key="2">
    <source>
        <dbReference type="EMBL" id="KAF2482054.1"/>
    </source>
</evidence>
<dbReference type="Gene3D" id="3.80.10.10">
    <property type="entry name" value="Ribonuclease Inhibitor"/>
    <property type="match status" value="1"/>
</dbReference>
<feature type="region of interest" description="Disordered" evidence="1">
    <location>
        <begin position="1"/>
        <end position="23"/>
    </location>
</feature>
<accession>A0A6A6PQZ5</accession>
<evidence type="ECO:0000256" key="1">
    <source>
        <dbReference type="SAM" id="MobiDB-lite"/>
    </source>
</evidence>
<sequence>MDNEFEEADERWESEPTTDSSREFVVARQHDSRAHRYLHLPDEIIIQIVAHVAQGPCAQQALFTSCLLSRAWYDAAVEPLYRRPQLYGPNFDPFVRAICPSINLHVRKSPLAGLVKALDMSRLVHQGSKTVTARLLGRTKDVLEEFMAPRASFSIHCFPALAKCSKLRTLDLSLVSESPPLPDIFKSISRLTSLRSLKLPRSTGFGVHQKAASFDSCWPPQLVDLTLCGGIDAHFLHGVASFPSTLRSLTIEHCPLARSAAVTHLLRTAVRPLQNLERFQISHMPRLSSHALDDILVLLPQISHLSVSVDYLSPSVFDSARYSNAFSKDPDSPVPLCQPHLRTLELTSTDYSTSISEENLAPIDIIIALDEGTLPGLRRVRVARSLGWDSADVAPDTEALGDALQEGARRDWERKEWVFADMTEEQYSKAAACWESVSGVWVFESA</sequence>
<evidence type="ECO:0000313" key="3">
    <source>
        <dbReference type="Proteomes" id="UP000799767"/>
    </source>
</evidence>
<dbReference type="GeneID" id="54472301"/>
<dbReference type="SUPFAM" id="SSF52047">
    <property type="entry name" value="RNI-like"/>
    <property type="match status" value="1"/>
</dbReference>
<dbReference type="Proteomes" id="UP000799767">
    <property type="component" value="Unassembled WGS sequence"/>
</dbReference>
<reference evidence="2" key="1">
    <citation type="journal article" date="2020" name="Stud. Mycol.">
        <title>101 Dothideomycetes genomes: a test case for predicting lifestyles and emergence of pathogens.</title>
        <authorList>
            <person name="Haridas S."/>
            <person name="Albert R."/>
            <person name="Binder M."/>
            <person name="Bloem J."/>
            <person name="Labutti K."/>
            <person name="Salamov A."/>
            <person name="Andreopoulos B."/>
            <person name="Baker S."/>
            <person name="Barry K."/>
            <person name="Bills G."/>
            <person name="Bluhm B."/>
            <person name="Cannon C."/>
            <person name="Castanera R."/>
            <person name="Culley D."/>
            <person name="Daum C."/>
            <person name="Ezra D."/>
            <person name="Gonzalez J."/>
            <person name="Henrissat B."/>
            <person name="Kuo A."/>
            <person name="Liang C."/>
            <person name="Lipzen A."/>
            <person name="Lutzoni F."/>
            <person name="Magnuson J."/>
            <person name="Mondo S."/>
            <person name="Nolan M."/>
            <person name="Ohm R."/>
            <person name="Pangilinan J."/>
            <person name="Park H.-J."/>
            <person name="Ramirez L."/>
            <person name="Alfaro M."/>
            <person name="Sun H."/>
            <person name="Tritt A."/>
            <person name="Yoshinaga Y."/>
            <person name="Zwiers L.-H."/>
            <person name="Turgeon B."/>
            <person name="Goodwin S."/>
            <person name="Spatafora J."/>
            <person name="Crous P."/>
            <person name="Grigoriev I."/>
        </authorList>
    </citation>
    <scope>NUCLEOTIDE SEQUENCE</scope>
    <source>
        <strain evidence="2">CBS 113389</strain>
    </source>
</reference>
<dbReference type="EMBL" id="MU001637">
    <property type="protein sequence ID" value="KAF2482054.1"/>
    <property type="molecule type" value="Genomic_DNA"/>
</dbReference>
<organism evidence="2 3">
    <name type="scientific">Neohortaea acidophila</name>
    <dbReference type="NCBI Taxonomy" id="245834"/>
    <lineage>
        <taxon>Eukaryota</taxon>
        <taxon>Fungi</taxon>
        <taxon>Dikarya</taxon>
        <taxon>Ascomycota</taxon>
        <taxon>Pezizomycotina</taxon>
        <taxon>Dothideomycetes</taxon>
        <taxon>Dothideomycetidae</taxon>
        <taxon>Mycosphaerellales</taxon>
        <taxon>Teratosphaeriaceae</taxon>
        <taxon>Neohortaea</taxon>
    </lineage>
</organism>
<gene>
    <name evidence="2" type="ORF">BDY17DRAFT_252946</name>
</gene>
<dbReference type="InterPro" id="IPR032675">
    <property type="entry name" value="LRR_dom_sf"/>
</dbReference>
<dbReference type="OrthoDB" id="2125396at2759"/>
<name>A0A6A6PQZ5_9PEZI</name>
<dbReference type="RefSeq" id="XP_033588624.1">
    <property type="nucleotide sequence ID" value="XM_033731299.1"/>
</dbReference>
<feature type="compositionally biased region" description="Acidic residues" evidence="1">
    <location>
        <begin position="1"/>
        <end position="12"/>
    </location>
</feature>
<dbReference type="AlphaFoldDB" id="A0A6A6PQZ5"/>
<proteinExistence type="predicted"/>